<evidence type="ECO:0000313" key="4">
    <source>
        <dbReference type="Proteomes" id="UP000075025"/>
    </source>
</evidence>
<reference evidence="3 4" key="1">
    <citation type="journal article" date="2016" name="Front. Microbiol.">
        <title>Genomic Resource of Rice Seed Associated Bacteria.</title>
        <authorList>
            <person name="Midha S."/>
            <person name="Bansal K."/>
            <person name="Sharma S."/>
            <person name="Kumar N."/>
            <person name="Patil P.P."/>
            <person name="Chaudhry V."/>
            <person name="Patil P.B."/>
        </authorList>
    </citation>
    <scope>NUCLEOTIDE SEQUENCE [LARGE SCALE GENOMIC DNA]</scope>
    <source>
        <strain evidence="3 4">NS220</strain>
    </source>
</reference>
<evidence type="ECO:0000313" key="3">
    <source>
        <dbReference type="EMBL" id="KTR95845.1"/>
    </source>
</evidence>
<dbReference type="EMBL" id="LDRT01000023">
    <property type="protein sequence ID" value="KTR95845.1"/>
    <property type="molecule type" value="Genomic_DNA"/>
</dbReference>
<feature type="coiled-coil region" evidence="1">
    <location>
        <begin position="49"/>
        <end position="97"/>
    </location>
</feature>
<evidence type="ECO:0000256" key="1">
    <source>
        <dbReference type="SAM" id="Coils"/>
    </source>
</evidence>
<dbReference type="Proteomes" id="UP000075025">
    <property type="component" value="Unassembled WGS sequence"/>
</dbReference>
<name>A0A147EZF8_MICTE</name>
<accession>A0A147EZF8</accession>
<protein>
    <submittedName>
        <fullName evidence="3">Uncharacterized protein</fullName>
    </submittedName>
</protein>
<feature type="region of interest" description="Disordered" evidence="2">
    <location>
        <begin position="173"/>
        <end position="196"/>
    </location>
</feature>
<comment type="caution">
    <text evidence="3">The sequence shown here is derived from an EMBL/GenBank/DDBJ whole genome shotgun (WGS) entry which is preliminary data.</text>
</comment>
<dbReference type="AlphaFoldDB" id="A0A147EZF8"/>
<proteinExistence type="predicted"/>
<gene>
    <name evidence="3" type="ORF">NS220_04660</name>
</gene>
<dbReference type="PATRIC" id="fig|2033.6.peg.1785"/>
<organism evidence="3 4">
    <name type="scientific">Microbacterium testaceum</name>
    <name type="common">Aureobacterium testaceum</name>
    <name type="synonym">Brevibacterium testaceum</name>
    <dbReference type="NCBI Taxonomy" id="2033"/>
    <lineage>
        <taxon>Bacteria</taxon>
        <taxon>Bacillati</taxon>
        <taxon>Actinomycetota</taxon>
        <taxon>Actinomycetes</taxon>
        <taxon>Micrococcales</taxon>
        <taxon>Microbacteriaceae</taxon>
        <taxon>Microbacterium</taxon>
    </lineage>
</organism>
<sequence>MHGIRAEELEDAVATQVAVEGVPPTALDWINAGISAAMDDLQAIDRQAKDALARQLAKLTQQEARLVDALADGDLPVLQLREKLQQLMLQKEAVEERLTLSDQSLRVGAERVRAAIDPLRDPGAIYRGLPESARRELLHALFSRVYAEITETDVSLHGERTAGNEAIQRLARHANEPEALGEASIKKIPGLSAESR</sequence>
<evidence type="ECO:0000256" key="2">
    <source>
        <dbReference type="SAM" id="MobiDB-lite"/>
    </source>
</evidence>
<keyword evidence="1" id="KW-0175">Coiled coil</keyword>